<dbReference type="EMBL" id="LDAU01000069">
    <property type="protein sequence ID" value="KRX08202.1"/>
    <property type="molecule type" value="Genomic_DNA"/>
</dbReference>
<dbReference type="InterPro" id="IPR039852">
    <property type="entry name" value="CAND1/CAND2"/>
</dbReference>
<evidence type="ECO:0000313" key="5">
    <source>
        <dbReference type="Proteomes" id="UP000054937"/>
    </source>
</evidence>
<keyword evidence="1" id="KW-0677">Repeat</keyword>
<evidence type="ECO:0000256" key="2">
    <source>
        <dbReference type="ARBA" id="ARBA00022786"/>
    </source>
</evidence>
<sequence length="1312" mass="150650">MSEFNKRLFEEKIGKDGMDSYDNDLKFMGAHEICKMVQHGQLKAEADEMNKYIQALFKQLKPENTSDVKGNAVTCISRICSKLTEQQIEKVVTQLIEYITNDTKEYEDIRDVFVMCMKNIIQEVPHDFHEKLSIVLIQADQGIKKASVNKKHKIEQELVEIVTLMFRKWGNIYRDAKYKGLIQQLKKNIILPGIDDNLRKKSCISLGAVSVMLDTQEVAQLVTDLITAHKQITNPNAQQAQLKGIASALNSLTKTVGQKMEGQVNDLINLLQSQYKNWKLQEDAEDFDFVAVVCELYESYLSIIENLLKACSRKCFTQKMKDDIILIGQELLTMDPNRSCNIQDMEEEFNDEDDEDGMEEESDDDYLDSDVDQDDQSWRVRKSVLHLVEQLILMDKQTLNQVYHNFLAPNLPARKNIIKRLVERNEGVRQTIINVLTTFINQIMVNDSNIHYQNLQSQHVDIEEDFGDDLQLKRITSKLVSFDILDVIGPIIKEIKNIYNDKKSNTHIKISAFRLIDNLSSSAGKQILENQTAWRQIYEIEKDILQDQKADTEIKILILSSLKKIIKFRQQSNLSYLKNDLQEILKIITQLLNNKQFKIKAGSYKLFSGILRILNQCFMNDIDLYKGEIQKIIPVVLSDLNQTDIDQEIKHTVISCANNLLNNVLNLLNQDQINSILESTSKKLKSENKNRILILKLLRRLPLNISTQLNNQSYQIINSIIEICSTFLKKEDRSDRISSLEALDTLLKIQDKQCDKKLLKTIIEQSLQMIEPRQQRDLDPSQADLVLQIYYKILCIDNTKNEKYQQILQGCLFLTTTNIFQSNRYESLYNVFSKLAELNIIDSEKIISQLISESQTTTITASSCAIAALVQVSQNQSKNNQSQISLLLNQFCNFFNFESDDLIQKIASIALTPHKSQDQIPQRQCCLQSLCEIGKTINLTTNKQIFDKVLELINNQDESLDLIRKYASIAFGGMSIQNLENSLPKVIDFINQKKNPYLMLNTLKEIIQNSNQINEKQLSSIVDFLFNQASQVNDAKESDIRNIVSGCIGKLGVHNLPYLKQRLQQGLKSNNENLRYNCASSFKFFFTKDILKNNEQSVLAELASLLMDCISDSSNQVKEAIVKSLNSIAFNLPHIIEQKVKKEFFVQMIPCFEHFDVQETDLGAFKDKRDKGAILRAASFQFLQSALNFKYSYEFSDEILQVCIGNMKKESENDIKLLRAQILLKLTKTYSQVVTPHCLKVKDAMVDIMKVFVGSKPIPESSLELVKTCCAVLDQVDKHMDQKNSDYQTFLSKLKVQDKGKFGQIFEAVQDW</sequence>
<dbReference type="InterPro" id="IPR016024">
    <property type="entry name" value="ARM-type_fold"/>
</dbReference>
<evidence type="ECO:0000256" key="3">
    <source>
        <dbReference type="SAM" id="MobiDB-lite"/>
    </source>
</evidence>
<dbReference type="Gene3D" id="1.25.10.10">
    <property type="entry name" value="Leucine-rich Repeat Variant"/>
    <property type="match status" value="1"/>
</dbReference>
<name>A0A0V0R1L9_PSEPJ</name>
<accession>A0A0V0R1L9</accession>
<dbReference type="PANTHER" id="PTHR12696">
    <property type="entry name" value="TIP120"/>
    <property type="match status" value="1"/>
</dbReference>
<keyword evidence="2" id="KW-0833">Ubl conjugation pathway</keyword>
<protein>
    <submittedName>
        <fullName evidence="4">Armadillo-type fold</fullName>
    </submittedName>
</protein>
<dbReference type="OrthoDB" id="413498at2759"/>
<dbReference type="InterPro" id="IPR011989">
    <property type="entry name" value="ARM-like"/>
</dbReference>
<feature type="region of interest" description="Disordered" evidence="3">
    <location>
        <begin position="348"/>
        <end position="371"/>
    </location>
</feature>
<dbReference type="OMA" id="AYIPHFQ"/>
<proteinExistence type="predicted"/>
<dbReference type="Proteomes" id="UP000054937">
    <property type="component" value="Unassembled WGS sequence"/>
</dbReference>
<organism evidence="4 5">
    <name type="scientific">Pseudocohnilembus persalinus</name>
    <name type="common">Ciliate</name>
    <dbReference type="NCBI Taxonomy" id="266149"/>
    <lineage>
        <taxon>Eukaryota</taxon>
        <taxon>Sar</taxon>
        <taxon>Alveolata</taxon>
        <taxon>Ciliophora</taxon>
        <taxon>Intramacronucleata</taxon>
        <taxon>Oligohymenophorea</taxon>
        <taxon>Scuticociliatia</taxon>
        <taxon>Philasterida</taxon>
        <taxon>Pseudocohnilembidae</taxon>
        <taxon>Pseudocohnilembus</taxon>
    </lineage>
</organism>
<reference evidence="4 5" key="1">
    <citation type="journal article" date="2015" name="Sci. Rep.">
        <title>Genome of the facultative scuticociliatosis pathogen Pseudocohnilembus persalinus provides insight into its virulence through horizontal gene transfer.</title>
        <authorList>
            <person name="Xiong J."/>
            <person name="Wang G."/>
            <person name="Cheng J."/>
            <person name="Tian M."/>
            <person name="Pan X."/>
            <person name="Warren A."/>
            <person name="Jiang C."/>
            <person name="Yuan D."/>
            <person name="Miao W."/>
        </authorList>
    </citation>
    <scope>NUCLEOTIDE SEQUENCE [LARGE SCALE GENOMIC DNA]</scope>
    <source>
        <strain evidence="4">36N120E</strain>
    </source>
</reference>
<comment type="caution">
    <text evidence="4">The sequence shown here is derived from an EMBL/GenBank/DDBJ whole genome shotgun (WGS) entry which is preliminary data.</text>
</comment>
<gene>
    <name evidence="4" type="ORF">PPERSA_11679</name>
</gene>
<evidence type="ECO:0000313" key="4">
    <source>
        <dbReference type="EMBL" id="KRX08202.1"/>
    </source>
</evidence>
<evidence type="ECO:0000256" key="1">
    <source>
        <dbReference type="ARBA" id="ARBA00022737"/>
    </source>
</evidence>
<dbReference type="GO" id="GO:0010265">
    <property type="term" value="P:SCF complex assembly"/>
    <property type="evidence" value="ECO:0007669"/>
    <property type="project" value="InterPro"/>
</dbReference>
<dbReference type="SUPFAM" id="SSF48371">
    <property type="entry name" value="ARM repeat"/>
    <property type="match status" value="1"/>
</dbReference>
<dbReference type="InParanoid" id="A0A0V0R1L9"/>
<keyword evidence="5" id="KW-1185">Reference proteome</keyword>